<dbReference type="GO" id="GO:0005737">
    <property type="term" value="C:cytoplasm"/>
    <property type="evidence" value="ECO:0007669"/>
    <property type="project" value="TreeGrafter"/>
</dbReference>
<feature type="compositionally biased region" description="Acidic residues" evidence="1">
    <location>
        <begin position="862"/>
        <end position="876"/>
    </location>
</feature>
<feature type="compositionally biased region" description="Polar residues" evidence="1">
    <location>
        <begin position="850"/>
        <end position="861"/>
    </location>
</feature>
<dbReference type="InterPro" id="IPR036322">
    <property type="entry name" value="WD40_repeat_dom_sf"/>
</dbReference>
<feature type="compositionally biased region" description="Low complexity" evidence="1">
    <location>
        <begin position="15"/>
        <end position="29"/>
    </location>
</feature>
<evidence type="ECO:0000313" key="3">
    <source>
        <dbReference type="EMBL" id="PWN34306.1"/>
    </source>
</evidence>
<evidence type="ECO:0000313" key="4">
    <source>
        <dbReference type="Proteomes" id="UP000245771"/>
    </source>
</evidence>
<dbReference type="PROSITE" id="PS50181">
    <property type="entry name" value="FBOX"/>
    <property type="match status" value="1"/>
</dbReference>
<evidence type="ECO:0000256" key="1">
    <source>
        <dbReference type="SAM" id="MobiDB-lite"/>
    </source>
</evidence>
<feature type="compositionally biased region" description="Basic and acidic residues" evidence="1">
    <location>
        <begin position="1110"/>
        <end position="1120"/>
    </location>
</feature>
<dbReference type="STRING" id="1280837.A0A316V9Y5"/>
<evidence type="ECO:0000259" key="2">
    <source>
        <dbReference type="PROSITE" id="PS50181"/>
    </source>
</evidence>
<sequence length="1130" mass="122749">MSNHSPIVFREREQINQTNQASTSNTNTQHDFASTTDDPSEWPSLNPTQPTSHIDQSGAAISTDADLREDLGPRTLHRKAKPKPGIPFKVLKARAAAEAENEDGEGDPLAQIAVLPPELLARIFAHLDARSMVQCAFVCRAFNFVIRDEATWRLAFSLAFGIEAVEADQATTPILRRVEPSSWKQEYMQRTDLIRRWRKARAPTVISDARVGVIHSIALSLPHNFMLSASLAHGVASRCDPFTGKVSKGFLDASGQVHAAGLAALAAEQGVLDISAVCLEADATRIVWGFHSGAVAMTNLARQGTNPRGLIRGVQFSTRSSHIGPIMDIAMPFGTGAGGAHSIERSPEKIRQRQAALGDASETFVTAGMDGSVKLWSPKKAVPLWTDVAHQNKQASGPASRPVPVMRLAIHLESGTIVAATSSGHLTMWTNIDIAGLLNLPASAFEEPNTLEPTLAQKEGRKAMEKIHARINRFELQTILSSATEPVIVPTLLALDIDLSGSVHDRKYEKAQLLCFSEDASTFARYTVNLNDANVIVKRDVFIAPKASQICCLRPDFELTKAVQRSSATTAGVVTVPGQDTALSTDQYGGPALFSERKYVCGGTKDGKLIIWDWEAESKEGEDIQAWSCLDAHHMGITALDVTEHAIVVGSSDGTIKAFCPLSGQLIRMFNDRSATRHPARMLASGQLTEEEASRFHVGQIIAGKETIVACIGSQVLAWRAERLRNNKTNAGKKVTSRTGRNAMGRLWDPKMQSQKEMERDIYETKQELQQEQEDRLADRQRLGTRPESELDDMTEQEAFEYAMMLSRDEMDEKSKGGSATGSKGVGLRKTSAEDELQDALEQIALAESSADSSKLVSQSATDDEDGEDALDESQDDMNHTYRSTSRSSATSPNSSPFIHAFSSPPSRAWDILQNAGSSASRNMRVGDANSKVQAVHVPRNARLPSYSTASSSRRPSNSNLSKPSFDSPQDWPVFEPSNSFGGKSPSRLDLGSPVPHPTHASFGNGNRKNSFNASTPASTVSATQSPSSSFQARSPIGAWAQGSPSLRPIHSSKSSSSPSALTASRPSMKARSGSILARNENENQTRSSSPSNDNQMDDDLRFAIELSLAEERSRQEESRKRKGKQPQVQ</sequence>
<dbReference type="Gene3D" id="1.20.1280.50">
    <property type="match status" value="1"/>
</dbReference>
<dbReference type="Gene3D" id="2.130.10.10">
    <property type="entry name" value="YVTN repeat-like/Quinoprotein amine dehydrogenase"/>
    <property type="match status" value="2"/>
</dbReference>
<feature type="domain" description="F-box" evidence="2">
    <location>
        <begin position="109"/>
        <end position="155"/>
    </location>
</feature>
<feature type="compositionally biased region" description="Low complexity" evidence="1">
    <location>
        <begin position="883"/>
        <end position="897"/>
    </location>
</feature>
<dbReference type="GeneID" id="37022295"/>
<feature type="region of interest" description="Disordered" evidence="1">
    <location>
        <begin position="810"/>
        <end position="833"/>
    </location>
</feature>
<feature type="region of interest" description="Disordered" evidence="1">
    <location>
        <begin position="767"/>
        <end position="796"/>
    </location>
</feature>
<feature type="compositionally biased region" description="Low complexity" evidence="1">
    <location>
        <begin position="942"/>
        <end position="965"/>
    </location>
</feature>
<dbReference type="SUPFAM" id="SSF81383">
    <property type="entry name" value="F-box domain"/>
    <property type="match status" value="1"/>
</dbReference>
<dbReference type="InterPro" id="IPR001680">
    <property type="entry name" value="WD40_rpt"/>
</dbReference>
<dbReference type="SMART" id="SM00320">
    <property type="entry name" value="WD40"/>
    <property type="match status" value="4"/>
</dbReference>
<dbReference type="Pfam" id="PF12937">
    <property type="entry name" value="F-box-like"/>
    <property type="match status" value="1"/>
</dbReference>
<feature type="region of interest" description="Disordered" evidence="1">
    <location>
        <begin position="848"/>
        <end position="1130"/>
    </location>
</feature>
<protein>
    <recommendedName>
        <fullName evidence="2">F-box domain-containing protein</fullName>
    </recommendedName>
</protein>
<dbReference type="Proteomes" id="UP000245771">
    <property type="component" value="Unassembled WGS sequence"/>
</dbReference>
<feature type="compositionally biased region" description="Polar residues" evidence="1">
    <location>
        <begin position="30"/>
        <end position="55"/>
    </location>
</feature>
<reference evidence="3 4" key="1">
    <citation type="journal article" date="2018" name="Mol. Biol. Evol.">
        <title>Broad Genomic Sampling Reveals a Smut Pathogenic Ancestry of the Fungal Clade Ustilaginomycotina.</title>
        <authorList>
            <person name="Kijpornyongpan T."/>
            <person name="Mondo S.J."/>
            <person name="Barry K."/>
            <person name="Sandor L."/>
            <person name="Lee J."/>
            <person name="Lipzen A."/>
            <person name="Pangilinan J."/>
            <person name="LaButti K."/>
            <person name="Hainaut M."/>
            <person name="Henrissat B."/>
            <person name="Grigoriev I.V."/>
            <person name="Spatafora J.W."/>
            <person name="Aime M.C."/>
        </authorList>
    </citation>
    <scope>NUCLEOTIDE SEQUENCE [LARGE SCALE GENOMIC DNA]</scope>
    <source>
        <strain evidence="3 4">MCA 3882</strain>
    </source>
</reference>
<accession>A0A316V9Y5</accession>
<feature type="compositionally biased region" description="Basic residues" evidence="1">
    <location>
        <begin position="1121"/>
        <end position="1130"/>
    </location>
</feature>
<feature type="compositionally biased region" description="Polar residues" evidence="1">
    <location>
        <begin position="1083"/>
        <end position="1095"/>
    </location>
</feature>
<dbReference type="InterPro" id="IPR001810">
    <property type="entry name" value="F-box_dom"/>
</dbReference>
<dbReference type="AlphaFoldDB" id="A0A316V9Y5"/>
<dbReference type="PANTHER" id="PTHR12874:SF9">
    <property type="entry name" value="F-BOX ONLY PROTEIN 48"/>
    <property type="match status" value="1"/>
</dbReference>
<feature type="compositionally biased region" description="Low complexity" evidence="1">
    <location>
        <begin position="1044"/>
        <end position="1068"/>
    </location>
</feature>
<dbReference type="OrthoDB" id="429520at2759"/>
<dbReference type="GO" id="GO:0031146">
    <property type="term" value="P:SCF-dependent proteasomal ubiquitin-dependent protein catabolic process"/>
    <property type="evidence" value="ECO:0007669"/>
    <property type="project" value="TreeGrafter"/>
</dbReference>
<feature type="compositionally biased region" description="Basic and acidic residues" evidence="1">
    <location>
        <begin position="767"/>
        <end position="789"/>
    </location>
</feature>
<organism evidence="3 4">
    <name type="scientific">Meira miltonrushii</name>
    <dbReference type="NCBI Taxonomy" id="1280837"/>
    <lineage>
        <taxon>Eukaryota</taxon>
        <taxon>Fungi</taxon>
        <taxon>Dikarya</taxon>
        <taxon>Basidiomycota</taxon>
        <taxon>Ustilaginomycotina</taxon>
        <taxon>Exobasidiomycetes</taxon>
        <taxon>Exobasidiales</taxon>
        <taxon>Brachybasidiaceae</taxon>
        <taxon>Meira</taxon>
    </lineage>
</organism>
<feature type="region of interest" description="Disordered" evidence="1">
    <location>
        <begin position="1"/>
        <end position="57"/>
    </location>
</feature>
<dbReference type="GO" id="GO:0019005">
    <property type="term" value="C:SCF ubiquitin ligase complex"/>
    <property type="evidence" value="ECO:0007669"/>
    <property type="project" value="TreeGrafter"/>
</dbReference>
<dbReference type="PANTHER" id="PTHR12874">
    <property type="entry name" value="F-BOX ONLY PROTEIN 48-RELATED"/>
    <property type="match status" value="1"/>
</dbReference>
<proteinExistence type="predicted"/>
<dbReference type="EMBL" id="KZ819604">
    <property type="protein sequence ID" value="PWN34306.1"/>
    <property type="molecule type" value="Genomic_DNA"/>
</dbReference>
<dbReference type="InParanoid" id="A0A316V9Y5"/>
<dbReference type="SUPFAM" id="SSF50978">
    <property type="entry name" value="WD40 repeat-like"/>
    <property type="match status" value="1"/>
</dbReference>
<dbReference type="CDD" id="cd09917">
    <property type="entry name" value="F-box_SF"/>
    <property type="match status" value="1"/>
</dbReference>
<gene>
    <name evidence="3" type="ORF">FA14DRAFT_174002</name>
</gene>
<dbReference type="SMART" id="SM00256">
    <property type="entry name" value="FBOX"/>
    <property type="match status" value="1"/>
</dbReference>
<dbReference type="RefSeq" id="XP_025354608.1">
    <property type="nucleotide sequence ID" value="XM_025500514.1"/>
</dbReference>
<dbReference type="InterPro" id="IPR003903">
    <property type="entry name" value="UIM_dom"/>
</dbReference>
<name>A0A316V9Y5_9BASI</name>
<dbReference type="PROSITE" id="PS50330">
    <property type="entry name" value="UIM"/>
    <property type="match status" value="1"/>
</dbReference>
<feature type="compositionally biased region" description="Polar residues" evidence="1">
    <location>
        <begin position="1002"/>
        <end position="1013"/>
    </location>
</feature>
<feature type="compositionally biased region" description="Low complexity" evidence="1">
    <location>
        <begin position="1014"/>
        <end position="1030"/>
    </location>
</feature>
<keyword evidence="4" id="KW-1185">Reference proteome</keyword>
<dbReference type="InterPro" id="IPR036047">
    <property type="entry name" value="F-box-like_dom_sf"/>
</dbReference>
<dbReference type="InterPro" id="IPR015943">
    <property type="entry name" value="WD40/YVTN_repeat-like_dom_sf"/>
</dbReference>